<evidence type="ECO:0008006" key="3">
    <source>
        <dbReference type="Google" id="ProtNLM"/>
    </source>
</evidence>
<dbReference type="EMBL" id="BMFV01000001">
    <property type="protein sequence ID" value="GGH74929.1"/>
    <property type="molecule type" value="Genomic_DNA"/>
</dbReference>
<name>A0A8J2ZRS3_9BACL</name>
<reference evidence="1" key="1">
    <citation type="journal article" date="2014" name="Int. J. Syst. Evol. Microbiol.">
        <title>Complete genome sequence of Corynebacterium casei LMG S-19264T (=DSM 44701T), isolated from a smear-ripened cheese.</title>
        <authorList>
            <consortium name="US DOE Joint Genome Institute (JGI-PGF)"/>
            <person name="Walter F."/>
            <person name="Albersmeier A."/>
            <person name="Kalinowski J."/>
            <person name="Ruckert C."/>
        </authorList>
    </citation>
    <scope>NUCLEOTIDE SEQUENCE</scope>
    <source>
        <strain evidence="1">CGMCC 1.12777</strain>
    </source>
</reference>
<keyword evidence="2" id="KW-1185">Reference proteome</keyword>
<organism evidence="1 2">
    <name type="scientific">Pullulanibacillus pueri</name>
    <dbReference type="NCBI Taxonomy" id="1437324"/>
    <lineage>
        <taxon>Bacteria</taxon>
        <taxon>Bacillati</taxon>
        <taxon>Bacillota</taxon>
        <taxon>Bacilli</taxon>
        <taxon>Bacillales</taxon>
        <taxon>Sporolactobacillaceae</taxon>
        <taxon>Pullulanibacillus</taxon>
    </lineage>
</organism>
<protein>
    <recommendedName>
        <fullName evidence="3">Flagellar hook-length control protein FliK</fullName>
    </recommendedName>
</protein>
<evidence type="ECO:0000313" key="1">
    <source>
        <dbReference type="EMBL" id="GGH74929.1"/>
    </source>
</evidence>
<dbReference type="Proteomes" id="UP000656813">
    <property type="component" value="Unassembled WGS sequence"/>
</dbReference>
<dbReference type="AlphaFoldDB" id="A0A8J2ZRS3"/>
<accession>A0A8J2ZRS3</accession>
<comment type="caution">
    <text evidence="1">The sequence shown here is derived from an EMBL/GenBank/DDBJ whole genome shotgun (WGS) entry which is preliminary data.</text>
</comment>
<reference evidence="1" key="2">
    <citation type="submission" date="2020-09" db="EMBL/GenBank/DDBJ databases">
        <authorList>
            <person name="Sun Q."/>
            <person name="Zhou Y."/>
        </authorList>
    </citation>
    <scope>NUCLEOTIDE SEQUENCE</scope>
    <source>
        <strain evidence="1">CGMCC 1.12777</strain>
    </source>
</reference>
<proteinExistence type="predicted"/>
<dbReference type="RefSeq" id="WP_188495425.1">
    <property type="nucleotide sequence ID" value="NZ_BMFV01000001.1"/>
</dbReference>
<gene>
    <name evidence="1" type="ORF">GCM10007096_03630</name>
</gene>
<sequence length="415" mass="47106">MLIPPVGPTDRAQANQFRLSDGQMFKGKVLGMTDDSEGALVEIGGRVVRASVQVPVETGKSYLFQYLDQKPQTVLKVIQPFANSDSQGSSQILNTLIQRFSLPQNSQTVKLLNFFLEKDLPLRGPLLKSVFKMVQEATGALMSIQEADLDVLEFMLRRELPLQAPLYQYLISAKKSQGNAGLLSQLVALLEQAGSRSKLPIQLQSLFETWPDLDDQPSSKWLFDVLNRIGYFQEAKLANPRVKPDELGMTLKTGLLAVVNDKENHEMSDHAEKLLAAITGQQLQSLPADRSLIQWLFTLPVLFNHEFKDVQMLWEGKKNEQGDNETEYYKILFYFDFKVIGETVVRILTQRKMLTVTLFNDTIELEPLIEKYKPQLQERLSALDYTLVSLTQINGEVKQAKQYFKSSEISWDVKI</sequence>
<evidence type="ECO:0000313" key="2">
    <source>
        <dbReference type="Proteomes" id="UP000656813"/>
    </source>
</evidence>